<evidence type="ECO:0000313" key="2">
    <source>
        <dbReference type="EMBL" id="OCT53880.1"/>
    </source>
</evidence>
<comment type="caution">
    <text evidence="2">The sequence shown here is derived from an EMBL/GenBank/DDBJ whole genome shotgun (WGS) entry which is preliminary data.</text>
</comment>
<proteinExistence type="predicted"/>
<organism evidence="2 3">
    <name type="scientific">Cladophialophora carrionii</name>
    <dbReference type="NCBI Taxonomy" id="86049"/>
    <lineage>
        <taxon>Eukaryota</taxon>
        <taxon>Fungi</taxon>
        <taxon>Dikarya</taxon>
        <taxon>Ascomycota</taxon>
        <taxon>Pezizomycotina</taxon>
        <taxon>Eurotiomycetes</taxon>
        <taxon>Chaetothyriomycetidae</taxon>
        <taxon>Chaetothyriales</taxon>
        <taxon>Herpotrichiellaceae</taxon>
        <taxon>Cladophialophora</taxon>
    </lineage>
</organism>
<dbReference type="VEuPathDB" id="FungiDB:CLCR_11007"/>
<gene>
    <name evidence="2" type="ORF">CLCR_11007</name>
</gene>
<keyword evidence="3" id="KW-1185">Reference proteome</keyword>
<dbReference type="VEuPathDB" id="FungiDB:G647_00799"/>
<feature type="region of interest" description="Disordered" evidence="1">
    <location>
        <begin position="67"/>
        <end position="87"/>
    </location>
</feature>
<dbReference type="EMBL" id="LGRB01000008">
    <property type="protein sequence ID" value="OCT53880.1"/>
    <property type="molecule type" value="Genomic_DNA"/>
</dbReference>
<protein>
    <submittedName>
        <fullName evidence="2">Uncharacterized protein</fullName>
    </submittedName>
</protein>
<accession>A0A1C1CZT1</accession>
<feature type="compositionally biased region" description="Basic and acidic residues" evidence="1">
    <location>
        <begin position="78"/>
        <end position="87"/>
    </location>
</feature>
<name>A0A1C1CZT1_9EURO</name>
<dbReference type="AlphaFoldDB" id="A0A1C1CZT1"/>
<dbReference type="OrthoDB" id="4153516at2759"/>
<reference evidence="3" key="1">
    <citation type="submission" date="2015-07" db="EMBL/GenBank/DDBJ databases">
        <authorList>
            <person name="Teixeira M.M."/>
            <person name="Souza R.C."/>
            <person name="Almeida L.G."/>
            <person name="Vicente V.A."/>
            <person name="de Hoog S."/>
            <person name="Bocca A.L."/>
            <person name="de Almeida S.R."/>
            <person name="Vasconcelos A.T."/>
            <person name="Felipe M.S."/>
        </authorList>
    </citation>
    <scope>NUCLEOTIDE SEQUENCE [LARGE SCALE GENOMIC DNA]</scope>
    <source>
        <strain evidence="3">KSF</strain>
    </source>
</reference>
<dbReference type="Proteomes" id="UP000094526">
    <property type="component" value="Unassembled WGS sequence"/>
</dbReference>
<sequence>MPPEGQHRHQHRYHHSLSPITKVKAALVKSSKSPPSSPSGELRVPNEQRITDFDTRIEEIYFDDPKSRECLSVNPGDHPQHEEERRRCTTENWRAEIERRIVADSKMVDHAYGDAHPFRGQAYGHGDGQK</sequence>
<feature type="region of interest" description="Disordered" evidence="1">
    <location>
        <begin position="26"/>
        <end position="48"/>
    </location>
</feature>
<evidence type="ECO:0000313" key="3">
    <source>
        <dbReference type="Proteomes" id="UP000094526"/>
    </source>
</evidence>
<evidence type="ECO:0000256" key="1">
    <source>
        <dbReference type="SAM" id="MobiDB-lite"/>
    </source>
</evidence>